<dbReference type="SUPFAM" id="SSF69118">
    <property type="entry name" value="AhpD-like"/>
    <property type="match status" value="1"/>
</dbReference>
<dbReference type="GO" id="GO:0051920">
    <property type="term" value="F:peroxiredoxin activity"/>
    <property type="evidence" value="ECO:0007669"/>
    <property type="project" value="InterPro"/>
</dbReference>
<dbReference type="Pfam" id="PF02627">
    <property type="entry name" value="CMD"/>
    <property type="match status" value="1"/>
</dbReference>
<reference evidence="3" key="1">
    <citation type="submission" date="2016-10" db="EMBL/GenBank/DDBJ databases">
        <authorList>
            <person name="Varghese N."/>
            <person name="Submissions S."/>
        </authorList>
    </citation>
    <scope>NUCLEOTIDE SEQUENCE [LARGE SCALE GENOMIC DNA]</scope>
    <source>
        <strain evidence="3">LMG 26031</strain>
    </source>
</reference>
<gene>
    <name evidence="2" type="ORF">SAMN05192539_103011</name>
</gene>
<name>A0A1H7DHZ3_9BURK</name>
<sequence>MEHSRFERGTQRLTEVVGEAGMQVIELLRRVSPDMARYTIEFSYGDIYARGALDDRSRQIAAVAALSVLGHCRPQLKVHVNGALNVGCTPREIVEIILQTTLYAGFAVATNALLAAQEVFEERGALAGITG</sequence>
<dbReference type="InterPro" id="IPR052512">
    <property type="entry name" value="4CMD/NDH-1_regulator"/>
</dbReference>
<evidence type="ECO:0000313" key="2">
    <source>
        <dbReference type="EMBL" id="SEK00974.1"/>
    </source>
</evidence>
<dbReference type="STRING" id="667676.SAMN05192539_103011"/>
<accession>A0A1H7DHZ3</accession>
<keyword evidence="3" id="KW-1185">Reference proteome</keyword>
<dbReference type="Proteomes" id="UP000198866">
    <property type="component" value="Unassembled WGS sequence"/>
</dbReference>
<feature type="domain" description="Carboxymuconolactone decarboxylase-like" evidence="1">
    <location>
        <begin position="33"/>
        <end position="118"/>
    </location>
</feature>
<evidence type="ECO:0000313" key="3">
    <source>
        <dbReference type="Proteomes" id="UP000198866"/>
    </source>
</evidence>
<organism evidence="2 3">
    <name type="scientific">Paraburkholderia diazotrophica</name>
    <dbReference type="NCBI Taxonomy" id="667676"/>
    <lineage>
        <taxon>Bacteria</taxon>
        <taxon>Pseudomonadati</taxon>
        <taxon>Pseudomonadota</taxon>
        <taxon>Betaproteobacteria</taxon>
        <taxon>Burkholderiales</taxon>
        <taxon>Burkholderiaceae</taxon>
        <taxon>Paraburkholderia</taxon>
    </lineage>
</organism>
<evidence type="ECO:0000259" key="1">
    <source>
        <dbReference type="Pfam" id="PF02627"/>
    </source>
</evidence>
<dbReference type="EMBL" id="FNYE01000030">
    <property type="protein sequence ID" value="SEK00974.1"/>
    <property type="molecule type" value="Genomic_DNA"/>
</dbReference>
<proteinExistence type="predicted"/>
<dbReference type="Gene3D" id="1.20.1290.10">
    <property type="entry name" value="AhpD-like"/>
    <property type="match status" value="1"/>
</dbReference>
<protein>
    <submittedName>
        <fullName evidence="2">4-carboxymuconolactone decarboxylase</fullName>
    </submittedName>
</protein>
<dbReference type="AlphaFoldDB" id="A0A1H7DHZ3"/>
<dbReference type="PANTHER" id="PTHR33570">
    <property type="entry name" value="4-CARBOXYMUCONOLACTONE DECARBOXYLASE FAMILY PROTEIN"/>
    <property type="match status" value="1"/>
</dbReference>
<dbReference type="OrthoDB" id="9801400at2"/>
<dbReference type="InterPro" id="IPR003779">
    <property type="entry name" value="CMD-like"/>
</dbReference>
<dbReference type="PANTHER" id="PTHR33570:SF10">
    <property type="entry name" value="GAMMA-CARBOXYMUCONOLACTONE DECARBOXYLASE"/>
    <property type="match status" value="1"/>
</dbReference>
<dbReference type="InterPro" id="IPR029032">
    <property type="entry name" value="AhpD-like"/>
</dbReference>